<accession>A0A915Y9H9</accession>
<reference evidence="2" key="1">
    <citation type="submission" date="2022-09" db="EMBL/GenBank/DDBJ databases">
        <title>Aureispira anguillicida sp. nov., isolated from Leptocephalus of Japanese eel Anguilla japonica.</title>
        <authorList>
            <person name="Yuasa K."/>
            <person name="Mekata T."/>
            <person name="Ikunari K."/>
        </authorList>
    </citation>
    <scope>NUCLEOTIDE SEQUENCE</scope>
    <source>
        <strain evidence="2">EL160426</strain>
    </source>
</reference>
<dbReference type="AlphaFoldDB" id="A0A915Y9H9"/>
<dbReference type="KEGG" id="aup:AsAng_0001890"/>
<keyword evidence="1" id="KW-0812">Transmembrane</keyword>
<keyword evidence="3" id="KW-1185">Reference proteome</keyword>
<feature type="transmembrane region" description="Helical" evidence="1">
    <location>
        <begin position="21"/>
        <end position="37"/>
    </location>
</feature>
<sequence length="38" mass="4627">MFAIKLARMYGSKISYANLKLFFNISLTFYYFYNLILF</sequence>
<gene>
    <name evidence="2" type="ORF">AsAng_0001890</name>
</gene>
<protein>
    <submittedName>
        <fullName evidence="2">Uncharacterized protein</fullName>
    </submittedName>
</protein>
<name>A0A915Y9H9_9BACT</name>
<evidence type="ECO:0000256" key="1">
    <source>
        <dbReference type="SAM" id="Phobius"/>
    </source>
</evidence>
<keyword evidence="1" id="KW-1133">Transmembrane helix</keyword>
<dbReference type="Proteomes" id="UP001060919">
    <property type="component" value="Chromosome"/>
</dbReference>
<keyword evidence="1" id="KW-0472">Membrane</keyword>
<organism evidence="2 3">
    <name type="scientific">Aureispira anguillae</name>
    <dbReference type="NCBI Taxonomy" id="2864201"/>
    <lineage>
        <taxon>Bacteria</taxon>
        <taxon>Pseudomonadati</taxon>
        <taxon>Bacteroidota</taxon>
        <taxon>Saprospiria</taxon>
        <taxon>Saprospirales</taxon>
        <taxon>Saprospiraceae</taxon>
        <taxon>Aureispira</taxon>
    </lineage>
</organism>
<evidence type="ECO:0000313" key="3">
    <source>
        <dbReference type="Proteomes" id="UP001060919"/>
    </source>
</evidence>
<evidence type="ECO:0000313" key="2">
    <source>
        <dbReference type="EMBL" id="BDS09488.1"/>
    </source>
</evidence>
<proteinExistence type="predicted"/>
<dbReference type="EMBL" id="AP026867">
    <property type="protein sequence ID" value="BDS09488.1"/>
    <property type="molecule type" value="Genomic_DNA"/>
</dbReference>